<keyword evidence="4" id="KW-1185">Reference proteome</keyword>
<dbReference type="InterPro" id="IPR011033">
    <property type="entry name" value="PRC_barrel-like_sf"/>
</dbReference>
<evidence type="ECO:0000259" key="1">
    <source>
        <dbReference type="Pfam" id="PF05239"/>
    </source>
</evidence>
<dbReference type="Pfam" id="PF05239">
    <property type="entry name" value="PRC"/>
    <property type="match status" value="2"/>
</dbReference>
<dbReference type="RefSeq" id="WP_240985064.1">
    <property type="nucleotide sequence ID" value="NZ_CDGJ01000037.1"/>
</dbReference>
<gene>
    <name evidence="3" type="ORF">DEACI_1489</name>
    <name evidence="2" type="ORF">DEACI_2214</name>
</gene>
<organism evidence="2">
    <name type="scientific">Acididesulfobacillus acetoxydans</name>
    <dbReference type="NCBI Taxonomy" id="1561005"/>
    <lineage>
        <taxon>Bacteria</taxon>
        <taxon>Bacillati</taxon>
        <taxon>Bacillota</taxon>
        <taxon>Clostridia</taxon>
        <taxon>Eubacteriales</taxon>
        <taxon>Peptococcaceae</taxon>
        <taxon>Acididesulfobacillus</taxon>
    </lineage>
</organism>
<dbReference type="Gene3D" id="2.30.30.240">
    <property type="entry name" value="PRC-barrel domain"/>
    <property type="match status" value="2"/>
</dbReference>
<dbReference type="SUPFAM" id="SSF50346">
    <property type="entry name" value="PRC-barrel domain"/>
    <property type="match status" value="2"/>
</dbReference>
<dbReference type="KEGG" id="aacx:DEACI_2214"/>
<feature type="domain" description="PRC-barrel" evidence="1">
    <location>
        <begin position="2"/>
        <end position="72"/>
    </location>
</feature>
<dbReference type="AlphaFoldDB" id="A0A8S0XX88"/>
<accession>A0A8S0XX88</accession>
<protein>
    <submittedName>
        <fullName evidence="3">PRC-barrel domain protein</fullName>
    </submittedName>
    <submittedName>
        <fullName evidence="2">PRC-barrel-like</fullName>
    </submittedName>
</protein>
<dbReference type="Proteomes" id="UP001071230">
    <property type="component" value="Unassembled WGS sequence"/>
</dbReference>
<feature type="domain" description="PRC-barrel" evidence="1">
    <location>
        <begin position="82"/>
        <end position="149"/>
    </location>
</feature>
<evidence type="ECO:0000313" key="2">
    <source>
        <dbReference type="EMBL" id="CAA7601547.1"/>
    </source>
</evidence>
<evidence type="ECO:0000313" key="4">
    <source>
        <dbReference type="Proteomes" id="UP001071230"/>
    </source>
</evidence>
<proteinExistence type="predicted"/>
<dbReference type="Proteomes" id="UP000836597">
    <property type="component" value="Chromosome"/>
</dbReference>
<dbReference type="EMBL" id="LR746496">
    <property type="protein sequence ID" value="CAA7601547.1"/>
    <property type="molecule type" value="Genomic_DNA"/>
</dbReference>
<sequence>MRRAREIAGLPVLDVKSGNQIGWVQDVVFDTRTDSVSGILLEGGHFFHSSKGLPRRALANIGKDAVTVRDAKLQDVQGRLWSETLGSPVYTEGGETRGKIEDVFLDDTGDRILGYEVSDGFFADLLQGRGTILQQHVVADGEDIVIVDDQARPWGENGGGSGS</sequence>
<name>A0A8S0XX88_9FIRM</name>
<reference evidence="3" key="1">
    <citation type="submission" date="2014-11" db="EMBL/GenBank/DDBJ databases">
        <authorList>
            <person name="Hornung B.V."/>
        </authorList>
    </citation>
    <scope>NUCLEOTIDE SEQUENCE</scope>
    <source>
        <strain evidence="3">INE</strain>
    </source>
</reference>
<dbReference type="EMBL" id="CDGJ01000037">
    <property type="protein sequence ID" value="CEJ07034.1"/>
    <property type="molecule type" value="Genomic_DNA"/>
</dbReference>
<reference evidence="2" key="2">
    <citation type="submission" date="2020-01" db="EMBL/GenBank/DDBJ databases">
        <authorList>
            <person name="Hornung B."/>
        </authorList>
    </citation>
    <scope>NUCLEOTIDE SEQUENCE</scope>
    <source>
        <strain evidence="2">PacBioINE</strain>
    </source>
</reference>
<dbReference type="InterPro" id="IPR027275">
    <property type="entry name" value="PRC-brl_dom"/>
</dbReference>
<evidence type="ECO:0000313" key="3">
    <source>
        <dbReference type="EMBL" id="CEJ07034.1"/>
    </source>
</evidence>